<keyword evidence="4 6" id="KW-1133">Transmembrane helix</keyword>
<feature type="transmembrane region" description="Helical" evidence="6">
    <location>
        <begin position="16"/>
        <end position="36"/>
    </location>
</feature>
<sequence>MMESLIPSLASGGINANVWVIALAGAISFGVPLTLAALGEILAERSGVLNLGVEGMMLVGAVTAFLVADATHSPWLSILGAIAAGGALAAVHAFLCISLRANQIVSGLALVIFGSGLAQFIGQPVEGKPRGAQIVPFDFPGLSHLPFFGRVFFRQDVLVYATVAITAVVAWYLRRTRAGLALRAVGESPATADAAGISVARIRYVHVILGGCFAGAAGSYLMLVRVPSWNGTGTTDGIGWIALALVVFASWRPWRALAGAVIFGYALRSNFTLQAAGVTSIPAEILSMLPYVLTVVVLIALAPSAIRRRGGAPSSLGVPYVRDER</sequence>
<name>A0A6J7CAT2_9ZZZZ</name>
<evidence type="ECO:0000256" key="3">
    <source>
        <dbReference type="ARBA" id="ARBA00022692"/>
    </source>
</evidence>
<dbReference type="EMBL" id="CAFBLK010000003">
    <property type="protein sequence ID" value="CAB4855342.1"/>
    <property type="molecule type" value="Genomic_DNA"/>
</dbReference>
<evidence type="ECO:0000256" key="1">
    <source>
        <dbReference type="ARBA" id="ARBA00004651"/>
    </source>
</evidence>
<comment type="subcellular location">
    <subcellularLocation>
        <location evidence="1">Cell membrane</location>
        <topology evidence="1">Multi-pass membrane protein</topology>
    </subcellularLocation>
</comment>
<evidence type="ECO:0000256" key="2">
    <source>
        <dbReference type="ARBA" id="ARBA00022475"/>
    </source>
</evidence>
<gene>
    <name evidence="7" type="ORF">UFOPK3317_00042</name>
</gene>
<evidence type="ECO:0000256" key="5">
    <source>
        <dbReference type="ARBA" id="ARBA00023136"/>
    </source>
</evidence>
<keyword evidence="3 6" id="KW-0812">Transmembrane</keyword>
<reference evidence="7" key="1">
    <citation type="submission" date="2020-05" db="EMBL/GenBank/DDBJ databases">
        <authorList>
            <person name="Chiriac C."/>
            <person name="Salcher M."/>
            <person name="Ghai R."/>
            <person name="Kavagutti S V."/>
        </authorList>
    </citation>
    <scope>NUCLEOTIDE SEQUENCE</scope>
</reference>
<dbReference type="AlphaFoldDB" id="A0A6J7CAT2"/>
<protein>
    <submittedName>
        <fullName evidence="7">Unannotated protein</fullName>
    </submittedName>
</protein>
<feature type="transmembrane region" description="Helical" evidence="6">
    <location>
        <begin position="288"/>
        <end position="306"/>
    </location>
</feature>
<keyword evidence="2" id="KW-1003">Cell membrane</keyword>
<feature type="transmembrane region" description="Helical" evidence="6">
    <location>
        <begin position="157"/>
        <end position="173"/>
    </location>
</feature>
<organism evidence="7">
    <name type="scientific">freshwater metagenome</name>
    <dbReference type="NCBI Taxonomy" id="449393"/>
    <lineage>
        <taxon>unclassified sequences</taxon>
        <taxon>metagenomes</taxon>
        <taxon>ecological metagenomes</taxon>
    </lineage>
</organism>
<feature type="transmembrane region" description="Helical" evidence="6">
    <location>
        <begin position="74"/>
        <end position="97"/>
    </location>
</feature>
<keyword evidence="5 6" id="KW-0472">Membrane</keyword>
<evidence type="ECO:0000256" key="6">
    <source>
        <dbReference type="SAM" id="Phobius"/>
    </source>
</evidence>
<dbReference type="PANTHER" id="PTHR43370">
    <property type="entry name" value="SUGAR ABC TRANSPORTER INTEGRAL MEMBRANE PROTEIN-RELATED"/>
    <property type="match status" value="1"/>
</dbReference>
<accession>A0A6J7CAT2</accession>
<evidence type="ECO:0000256" key="4">
    <source>
        <dbReference type="ARBA" id="ARBA00022989"/>
    </source>
</evidence>
<dbReference type="InterPro" id="IPR001851">
    <property type="entry name" value="ABC_transp_permease"/>
</dbReference>
<feature type="transmembrane region" description="Helical" evidence="6">
    <location>
        <begin position="204"/>
        <end position="223"/>
    </location>
</feature>
<feature type="transmembrane region" description="Helical" evidence="6">
    <location>
        <begin position="48"/>
        <end position="68"/>
    </location>
</feature>
<dbReference type="GO" id="GO:0022857">
    <property type="term" value="F:transmembrane transporter activity"/>
    <property type="evidence" value="ECO:0007669"/>
    <property type="project" value="InterPro"/>
</dbReference>
<dbReference type="GO" id="GO:0005886">
    <property type="term" value="C:plasma membrane"/>
    <property type="evidence" value="ECO:0007669"/>
    <property type="project" value="UniProtKB-SubCell"/>
</dbReference>
<proteinExistence type="predicted"/>
<dbReference type="PANTHER" id="PTHR43370:SF2">
    <property type="entry name" value="ABC TRANSPORTER PERMEASE PROTEIN"/>
    <property type="match status" value="1"/>
</dbReference>
<feature type="transmembrane region" description="Helical" evidence="6">
    <location>
        <begin position="104"/>
        <end position="122"/>
    </location>
</feature>
<dbReference type="Pfam" id="PF02653">
    <property type="entry name" value="BPD_transp_2"/>
    <property type="match status" value="1"/>
</dbReference>
<evidence type="ECO:0000313" key="7">
    <source>
        <dbReference type="EMBL" id="CAB4855342.1"/>
    </source>
</evidence>
<dbReference type="CDD" id="cd06580">
    <property type="entry name" value="TM_PBP1_transp_TpRbsC_like"/>
    <property type="match status" value="1"/>
</dbReference>